<comment type="caution">
    <text evidence="2">The sequence shown here is derived from an EMBL/GenBank/DDBJ whole genome shotgun (WGS) entry which is preliminary data.</text>
</comment>
<name>A0A9P1IIM9_9PELO</name>
<proteinExistence type="predicted"/>
<sequence length="158" mass="18266">MTKPITWFATWLPLIKLAQAVCLAVVILLFVDGREQWFVYNLVFIFSALATAFALISILFRYFELNGSRQVSFNVVELSLNALCTIISFSLSCALLWDIWNMRKGKHEITYHTRFPPHFIGNQAWMRRCVIVATTLLITGILFLITYLKLHHSHSSRN</sequence>
<evidence type="ECO:0008006" key="4">
    <source>
        <dbReference type="Google" id="ProtNLM"/>
    </source>
</evidence>
<feature type="transmembrane region" description="Helical" evidence="1">
    <location>
        <begin position="129"/>
        <end position="148"/>
    </location>
</feature>
<dbReference type="Proteomes" id="UP001152747">
    <property type="component" value="Unassembled WGS sequence"/>
</dbReference>
<dbReference type="EMBL" id="CANHGI010000003">
    <property type="protein sequence ID" value="CAI5445305.1"/>
    <property type="molecule type" value="Genomic_DNA"/>
</dbReference>
<feature type="transmembrane region" description="Helical" evidence="1">
    <location>
        <begin position="80"/>
        <end position="100"/>
    </location>
</feature>
<feature type="transmembrane region" description="Helical" evidence="1">
    <location>
        <begin position="6"/>
        <end position="31"/>
    </location>
</feature>
<accession>A0A9P1IIM9</accession>
<keyword evidence="3" id="KW-1185">Reference proteome</keyword>
<keyword evidence="1" id="KW-0472">Membrane</keyword>
<protein>
    <recommendedName>
        <fullName evidence="4">MARVEL domain-containing protein</fullName>
    </recommendedName>
</protein>
<evidence type="ECO:0000256" key="1">
    <source>
        <dbReference type="SAM" id="Phobius"/>
    </source>
</evidence>
<dbReference type="AlphaFoldDB" id="A0A9P1IIM9"/>
<gene>
    <name evidence="2" type="ORF">CAMP_LOCUS7942</name>
</gene>
<evidence type="ECO:0000313" key="3">
    <source>
        <dbReference type="Proteomes" id="UP001152747"/>
    </source>
</evidence>
<keyword evidence="1" id="KW-0812">Transmembrane</keyword>
<feature type="transmembrane region" description="Helical" evidence="1">
    <location>
        <begin position="38"/>
        <end position="60"/>
    </location>
</feature>
<evidence type="ECO:0000313" key="2">
    <source>
        <dbReference type="EMBL" id="CAI5445305.1"/>
    </source>
</evidence>
<keyword evidence="1" id="KW-1133">Transmembrane helix</keyword>
<dbReference type="OrthoDB" id="5830488at2759"/>
<organism evidence="2 3">
    <name type="scientific">Caenorhabditis angaria</name>
    <dbReference type="NCBI Taxonomy" id="860376"/>
    <lineage>
        <taxon>Eukaryota</taxon>
        <taxon>Metazoa</taxon>
        <taxon>Ecdysozoa</taxon>
        <taxon>Nematoda</taxon>
        <taxon>Chromadorea</taxon>
        <taxon>Rhabditida</taxon>
        <taxon>Rhabditina</taxon>
        <taxon>Rhabditomorpha</taxon>
        <taxon>Rhabditoidea</taxon>
        <taxon>Rhabditidae</taxon>
        <taxon>Peloderinae</taxon>
        <taxon>Caenorhabditis</taxon>
    </lineage>
</organism>
<reference evidence="2" key="1">
    <citation type="submission" date="2022-11" db="EMBL/GenBank/DDBJ databases">
        <authorList>
            <person name="Kikuchi T."/>
        </authorList>
    </citation>
    <scope>NUCLEOTIDE SEQUENCE</scope>
    <source>
        <strain evidence="2">PS1010</strain>
    </source>
</reference>